<feature type="chain" id="PRO_5012057547" description="PPM-type phosphatase domain-containing protein" evidence="1">
    <location>
        <begin position="19"/>
        <end position="390"/>
    </location>
</feature>
<evidence type="ECO:0000256" key="1">
    <source>
        <dbReference type="SAM" id="SignalP"/>
    </source>
</evidence>
<evidence type="ECO:0000259" key="2">
    <source>
        <dbReference type="PROSITE" id="PS51746"/>
    </source>
</evidence>
<dbReference type="GO" id="GO:0004722">
    <property type="term" value="F:protein serine/threonine phosphatase activity"/>
    <property type="evidence" value="ECO:0007669"/>
    <property type="project" value="InterPro"/>
</dbReference>
<dbReference type="Proteomes" id="UP000198406">
    <property type="component" value="Unassembled WGS sequence"/>
</dbReference>
<name>A0A1Z5KPU9_FISSO</name>
<feature type="domain" description="PPM-type phosphatase" evidence="2">
    <location>
        <begin position="77"/>
        <end position="390"/>
    </location>
</feature>
<dbReference type="AlphaFoldDB" id="A0A1Z5KPU9"/>
<feature type="signal peptide" evidence="1">
    <location>
        <begin position="1"/>
        <end position="18"/>
    </location>
</feature>
<organism evidence="3 4">
    <name type="scientific">Fistulifera solaris</name>
    <name type="common">Oleaginous diatom</name>
    <dbReference type="NCBI Taxonomy" id="1519565"/>
    <lineage>
        <taxon>Eukaryota</taxon>
        <taxon>Sar</taxon>
        <taxon>Stramenopiles</taxon>
        <taxon>Ochrophyta</taxon>
        <taxon>Bacillariophyta</taxon>
        <taxon>Bacillariophyceae</taxon>
        <taxon>Bacillariophycidae</taxon>
        <taxon>Naviculales</taxon>
        <taxon>Naviculaceae</taxon>
        <taxon>Fistulifera</taxon>
    </lineage>
</organism>
<dbReference type="Gene3D" id="3.60.40.10">
    <property type="entry name" value="PPM-type phosphatase domain"/>
    <property type="match status" value="1"/>
</dbReference>
<keyword evidence="1" id="KW-0732">Signal</keyword>
<dbReference type="EMBL" id="BDSP01000271">
    <property type="protein sequence ID" value="GAX28299.1"/>
    <property type="molecule type" value="Genomic_DNA"/>
</dbReference>
<dbReference type="OrthoDB" id="2021138at2759"/>
<dbReference type="SUPFAM" id="SSF81606">
    <property type="entry name" value="PP2C-like"/>
    <property type="match status" value="1"/>
</dbReference>
<dbReference type="Pfam" id="PF00481">
    <property type="entry name" value="PP2C"/>
    <property type="match status" value="1"/>
</dbReference>
<dbReference type="InParanoid" id="A0A1Z5KPU9"/>
<evidence type="ECO:0000313" key="4">
    <source>
        <dbReference type="Proteomes" id="UP000198406"/>
    </source>
</evidence>
<accession>A0A1Z5KPU9</accession>
<dbReference type="CDD" id="cd00143">
    <property type="entry name" value="PP2Cc"/>
    <property type="match status" value="1"/>
</dbReference>
<dbReference type="PANTHER" id="PTHR47992">
    <property type="entry name" value="PROTEIN PHOSPHATASE"/>
    <property type="match status" value="1"/>
</dbReference>
<dbReference type="InterPro" id="IPR036457">
    <property type="entry name" value="PPM-type-like_dom_sf"/>
</dbReference>
<gene>
    <name evidence="3" type="ORF">FisN_27Hh046</name>
</gene>
<dbReference type="SMART" id="SM00332">
    <property type="entry name" value="PP2Cc"/>
    <property type="match status" value="1"/>
</dbReference>
<proteinExistence type="predicted"/>
<keyword evidence="4" id="KW-1185">Reference proteome</keyword>
<reference evidence="3 4" key="1">
    <citation type="journal article" date="2015" name="Plant Cell">
        <title>Oil accumulation by the oleaginous diatom Fistulifera solaris as revealed by the genome and transcriptome.</title>
        <authorList>
            <person name="Tanaka T."/>
            <person name="Maeda Y."/>
            <person name="Veluchamy A."/>
            <person name="Tanaka M."/>
            <person name="Abida H."/>
            <person name="Marechal E."/>
            <person name="Bowler C."/>
            <person name="Muto M."/>
            <person name="Sunaga Y."/>
            <person name="Tanaka M."/>
            <person name="Yoshino T."/>
            <person name="Taniguchi T."/>
            <person name="Fukuda Y."/>
            <person name="Nemoto M."/>
            <person name="Matsumoto M."/>
            <person name="Wong P.S."/>
            <person name="Aburatani S."/>
            <person name="Fujibuchi W."/>
        </authorList>
    </citation>
    <scope>NUCLEOTIDE SEQUENCE [LARGE SCALE GENOMIC DNA]</scope>
    <source>
        <strain evidence="3 4">JPCC DA0580</strain>
    </source>
</reference>
<protein>
    <recommendedName>
        <fullName evidence="2">PPM-type phosphatase domain-containing protein</fullName>
    </recommendedName>
</protein>
<evidence type="ECO:0000313" key="3">
    <source>
        <dbReference type="EMBL" id="GAX28299.1"/>
    </source>
</evidence>
<sequence length="390" mass="43383">MSPSTFLAFFFLLVGVSSRNDDSYLLLPRDLAFDSTTRLALQSLRQSPDTPFLYLQSLFPHHSLGEPYWNHTDYGTLALVGSKGGHVLEQINQDRSFVWLSSKGVLSGVMDGHGTAGHFVAEYARHDLLQRFLNATSNDIEAWLHEAFLQTDHAIPDDLAQQGGCTCSLVYQNGERIYFANTGDSQSFLAAALSTGIDEMQVQIMYETRLDKPGHPDEARRLQHAGAQVTPETAEDDARVWATDPTTGHTSGLAMSRVLGDRQHTAVIADPIIQVIDLKAMKEKVLQEYDAYRTQQCQQVTIHADGSIEPCPLAETPEAVHFFVVSATDGVMDFLKPIEIAQTMAGYLYGNQGHPYLGMEDLLWQSTQLWQQHGQYRDDMAIAYAKTVQV</sequence>
<dbReference type="InterPro" id="IPR001932">
    <property type="entry name" value="PPM-type_phosphatase-like_dom"/>
</dbReference>
<comment type="caution">
    <text evidence="3">The sequence shown here is derived from an EMBL/GenBank/DDBJ whole genome shotgun (WGS) entry which is preliminary data.</text>
</comment>
<dbReference type="PROSITE" id="PS51746">
    <property type="entry name" value="PPM_2"/>
    <property type="match status" value="1"/>
</dbReference>
<dbReference type="InterPro" id="IPR015655">
    <property type="entry name" value="PP2C"/>
</dbReference>